<name>G3H591_CRIGR</name>
<evidence type="ECO:0000313" key="3">
    <source>
        <dbReference type="Proteomes" id="UP000001075"/>
    </source>
</evidence>
<evidence type="ECO:0000313" key="2">
    <source>
        <dbReference type="EMBL" id="EGW06548.1"/>
    </source>
</evidence>
<dbReference type="EMBL" id="JH000155">
    <property type="protein sequence ID" value="EGW06548.1"/>
    <property type="molecule type" value="Genomic_DNA"/>
</dbReference>
<reference evidence="3" key="1">
    <citation type="journal article" date="2011" name="Nat. Biotechnol.">
        <title>The genomic sequence of the Chinese hamster ovary (CHO)-K1 cell line.</title>
        <authorList>
            <person name="Xu X."/>
            <person name="Nagarajan H."/>
            <person name="Lewis N.E."/>
            <person name="Pan S."/>
            <person name="Cai Z."/>
            <person name="Liu X."/>
            <person name="Chen W."/>
            <person name="Xie M."/>
            <person name="Wang W."/>
            <person name="Hammond S."/>
            <person name="Andersen M.R."/>
            <person name="Neff N."/>
            <person name="Passarelli B."/>
            <person name="Koh W."/>
            <person name="Fan H.C."/>
            <person name="Wang J."/>
            <person name="Gui Y."/>
            <person name="Lee K.H."/>
            <person name="Betenbaugh M.J."/>
            <person name="Quake S.R."/>
            <person name="Famili I."/>
            <person name="Palsson B.O."/>
            <person name="Wang J."/>
        </authorList>
    </citation>
    <scope>NUCLEOTIDE SEQUENCE [LARGE SCALE GENOMIC DNA]</scope>
    <source>
        <strain evidence="3">CHO K1 cell line</strain>
    </source>
</reference>
<proteinExistence type="predicted"/>
<organism evidence="2 3">
    <name type="scientific">Cricetulus griseus</name>
    <name type="common">Chinese hamster</name>
    <name type="synonym">Cricetulus barabensis griseus</name>
    <dbReference type="NCBI Taxonomy" id="10029"/>
    <lineage>
        <taxon>Eukaryota</taxon>
        <taxon>Metazoa</taxon>
        <taxon>Chordata</taxon>
        <taxon>Craniata</taxon>
        <taxon>Vertebrata</taxon>
        <taxon>Euteleostomi</taxon>
        <taxon>Mammalia</taxon>
        <taxon>Eutheria</taxon>
        <taxon>Euarchontoglires</taxon>
        <taxon>Glires</taxon>
        <taxon>Rodentia</taxon>
        <taxon>Myomorpha</taxon>
        <taxon>Muroidea</taxon>
        <taxon>Cricetidae</taxon>
        <taxon>Cricetinae</taxon>
        <taxon>Cricetulus</taxon>
    </lineage>
</organism>
<gene>
    <name evidence="2" type="ORF">I79_005469</name>
</gene>
<dbReference type="Proteomes" id="UP000001075">
    <property type="component" value="Unassembled WGS sequence"/>
</dbReference>
<dbReference type="InParanoid" id="G3H591"/>
<accession>G3H591</accession>
<evidence type="ECO:0000256" key="1">
    <source>
        <dbReference type="SAM" id="MobiDB-lite"/>
    </source>
</evidence>
<protein>
    <submittedName>
        <fullName evidence="2">Uncharacterized protein</fullName>
    </submittedName>
</protein>
<dbReference type="AlphaFoldDB" id="G3H591"/>
<feature type="region of interest" description="Disordered" evidence="1">
    <location>
        <begin position="39"/>
        <end position="65"/>
    </location>
</feature>
<sequence length="65" mass="7552">MILLYFPRGSFSWRLFSRRLHWKLVSFYSLSNPYGFSSPAQQGGVPRLAQQAPEHTPSGKFLPYF</sequence>